<evidence type="ECO:0000259" key="1">
    <source>
        <dbReference type="Pfam" id="PF01548"/>
    </source>
</evidence>
<dbReference type="InterPro" id="IPR047650">
    <property type="entry name" value="Transpos_IS110"/>
</dbReference>
<dbReference type="GO" id="GO:0004803">
    <property type="term" value="F:transposase activity"/>
    <property type="evidence" value="ECO:0007669"/>
    <property type="project" value="InterPro"/>
</dbReference>
<dbReference type="EMBL" id="CP030840">
    <property type="protein sequence ID" value="AXC10299.1"/>
    <property type="molecule type" value="Genomic_DNA"/>
</dbReference>
<evidence type="ECO:0000313" key="7">
    <source>
        <dbReference type="EMBL" id="AXC14076.1"/>
    </source>
</evidence>
<dbReference type="Pfam" id="PF01548">
    <property type="entry name" value="DEDD_Tnp_IS110"/>
    <property type="match status" value="1"/>
</dbReference>
<dbReference type="OrthoDB" id="111060at2"/>
<dbReference type="EMBL" id="CP030842">
    <property type="protein sequence ID" value="AXC16085.1"/>
    <property type="molecule type" value="Genomic_DNA"/>
</dbReference>
<dbReference type="EMBL" id="CP030840">
    <property type="protein sequence ID" value="AXC13354.1"/>
    <property type="molecule type" value="Genomic_DNA"/>
</dbReference>
<dbReference type="AlphaFoldDB" id="A0A2Z5GBV5"/>
<dbReference type="InterPro" id="IPR003346">
    <property type="entry name" value="Transposase_20"/>
</dbReference>
<evidence type="ECO:0000259" key="2">
    <source>
        <dbReference type="Pfam" id="PF02371"/>
    </source>
</evidence>
<accession>A0A2Z5GBV5</accession>
<keyword evidence="8" id="KW-0614">Plasmid</keyword>
<dbReference type="KEGG" id="abas:ACPOL_6877"/>
<dbReference type="EMBL" id="CP030840">
    <property type="protein sequence ID" value="AXC14076.1"/>
    <property type="molecule type" value="Genomic_DNA"/>
</dbReference>
<gene>
    <name evidence="3" type="ORF">ACPOL_0946</name>
    <name evidence="4" type="ORF">ACPOL_1346</name>
    <name evidence="5" type="ORF">ACPOL_1761</name>
    <name evidence="6" type="ORF">ACPOL_4077</name>
    <name evidence="7" type="ORF">ACPOL_4810</name>
    <name evidence="8" type="ORF">ACPOL_6877</name>
</gene>
<dbReference type="KEGG" id="abas:ACPOL_1346"/>
<dbReference type="KEGG" id="abas:ACPOL_0946"/>
<organism evidence="8 9">
    <name type="scientific">Acidisarcina polymorpha</name>
    <dbReference type="NCBI Taxonomy" id="2211140"/>
    <lineage>
        <taxon>Bacteria</taxon>
        <taxon>Pseudomonadati</taxon>
        <taxon>Acidobacteriota</taxon>
        <taxon>Terriglobia</taxon>
        <taxon>Terriglobales</taxon>
        <taxon>Acidobacteriaceae</taxon>
        <taxon>Acidisarcina</taxon>
    </lineage>
</organism>
<feature type="domain" description="Transposase IS110-like N-terminal" evidence="1">
    <location>
        <begin position="14"/>
        <end position="170"/>
    </location>
</feature>
<geneLocation type="plasmid" evidence="8">
    <name>pACPOL2</name>
</geneLocation>
<dbReference type="KEGG" id="abas:ACPOL_4077"/>
<evidence type="ECO:0000313" key="6">
    <source>
        <dbReference type="EMBL" id="AXC13354.1"/>
    </source>
</evidence>
<dbReference type="Proteomes" id="UP000253606">
    <property type="component" value="Plasmid pACPOL2"/>
</dbReference>
<evidence type="ECO:0000313" key="5">
    <source>
        <dbReference type="EMBL" id="AXC11103.1"/>
    </source>
</evidence>
<dbReference type="PANTHER" id="PTHR33055:SF17">
    <property type="entry name" value="THIRD ORF IN TRANSPOSON ISC1491"/>
    <property type="match status" value="1"/>
</dbReference>
<dbReference type="GO" id="GO:0003677">
    <property type="term" value="F:DNA binding"/>
    <property type="evidence" value="ECO:0007669"/>
    <property type="project" value="InterPro"/>
</dbReference>
<evidence type="ECO:0000313" key="8">
    <source>
        <dbReference type="EMBL" id="AXC16085.1"/>
    </source>
</evidence>
<geneLocation type="plasmid" evidence="9">
    <name>pacpol2</name>
</geneLocation>
<feature type="domain" description="Transposase IS116/IS110/IS902 C-terminal" evidence="2">
    <location>
        <begin position="280"/>
        <end position="364"/>
    </location>
</feature>
<dbReference type="EMBL" id="CP030840">
    <property type="protein sequence ID" value="AXC11103.1"/>
    <property type="molecule type" value="Genomic_DNA"/>
</dbReference>
<dbReference type="RefSeq" id="WP_114205959.1">
    <property type="nucleotide sequence ID" value="NZ_CP030840.1"/>
</dbReference>
<keyword evidence="9" id="KW-1185">Reference proteome</keyword>
<name>A0A2Z5GBV5_9BACT</name>
<dbReference type="Proteomes" id="UP000253606">
    <property type="component" value="Chromosome"/>
</dbReference>
<evidence type="ECO:0000313" key="4">
    <source>
        <dbReference type="EMBL" id="AXC10694.1"/>
    </source>
</evidence>
<dbReference type="GO" id="GO:0006313">
    <property type="term" value="P:DNA transposition"/>
    <property type="evidence" value="ECO:0007669"/>
    <property type="project" value="InterPro"/>
</dbReference>
<dbReference type="NCBIfam" id="NF033542">
    <property type="entry name" value="transpos_IS110"/>
    <property type="match status" value="1"/>
</dbReference>
<dbReference type="PANTHER" id="PTHR33055">
    <property type="entry name" value="TRANSPOSASE FOR INSERTION SEQUENCE ELEMENT IS1111A"/>
    <property type="match status" value="1"/>
</dbReference>
<proteinExistence type="predicted"/>
<sequence>MSLVQPTQPSTVLVAIDIAKLRHDVLIEAPGWKSRKRLILPNTAVEFRLFADFLHGLKHPVRIVFEATGNYHRPLAHFLQAEGFHLELIASLAVARTREAMHNSWDKNDPKDAQVLLHLLKTGVTQHYHDPLVNQIHDFQELSLTYAQISLEKTRTQHRLLTHYLPLYFPEIERYYHATRSEWLLAFLQVFPTPALIARLSMEDFVQQAWTVVGRKVSKQRLLEDIYRTAQSSIGIPVAEDSEAVAMFRVVLGEMIRLCQLRDQLEQRAALHLKENVDFRRLQQMPGIGPILALTILAEAGDLRRFNHHRQFLKFCGLDLSTQQSGQFRGATKLSKYGNARLRCAFWMAATVAVRLRENSFRDKFERYLRRDPASADRKRMAYVAVAAKMARVAHGIIKTGTDFRCFYEAAAPSGRAASPGPSRP</sequence>
<dbReference type="EMBL" id="CP030840">
    <property type="protein sequence ID" value="AXC10694.1"/>
    <property type="molecule type" value="Genomic_DNA"/>
</dbReference>
<protein>
    <submittedName>
        <fullName evidence="8">Mobile element protein</fullName>
    </submittedName>
</protein>
<evidence type="ECO:0000313" key="9">
    <source>
        <dbReference type="Proteomes" id="UP000253606"/>
    </source>
</evidence>
<reference evidence="8 9" key="1">
    <citation type="journal article" date="2018" name="Front. Microbiol.">
        <title>Hydrolytic Capabilities as a Key to Environmental Success: Chitinolytic and Cellulolytic Acidobacteria From Acidic Sub-arctic Soils and Boreal Peatlands.</title>
        <authorList>
            <person name="Belova S.E."/>
            <person name="Ravin N.V."/>
            <person name="Pankratov T.A."/>
            <person name="Rakitin A.L."/>
            <person name="Ivanova A.A."/>
            <person name="Beletsky A.V."/>
            <person name="Mardanov A.V."/>
            <person name="Sinninghe Damste J.S."/>
            <person name="Dedysh S.N."/>
        </authorList>
    </citation>
    <scope>NUCLEOTIDE SEQUENCE [LARGE SCALE GENOMIC DNA]</scope>
    <source>
        <strain evidence="8 9">SBC82</strain>
        <plasmid evidence="9">pacpol2</plasmid>
        <plasmid evidence="8">pACPOL2</plasmid>
    </source>
</reference>
<dbReference type="KEGG" id="abas:ACPOL_4810"/>
<dbReference type="Pfam" id="PF02371">
    <property type="entry name" value="Transposase_20"/>
    <property type="match status" value="1"/>
</dbReference>
<dbReference type="InterPro" id="IPR002525">
    <property type="entry name" value="Transp_IS110-like_N"/>
</dbReference>
<evidence type="ECO:0000313" key="3">
    <source>
        <dbReference type="EMBL" id="AXC10299.1"/>
    </source>
</evidence>
<dbReference type="KEGG" id="abas:ACPOL_1761"/>